<evidence type="ECO:0000313" key="1">
    <source>
        <dbReference type="EMBL" id="GKV05722.1"/>
    </source>
</evidence>
<gene>
    <name evidence="1" type="ORF">SLEP1_g17697</name>
</gene>
<comment type="caution">
    <text evidence="1">The sequence shown here is derived from an EMBL/GenBank/DDBJ whole genome shotgun (WGS) entry which is preliminary data.</text>
</comment>
<organism evidence="1 2">
    <name type="scientific">Rubroshorea leprosula</name>
    <dbReference type="NCBI Taxonomy" id="152421"/>
    <lineage>
        <taxon>Eukaryota</taxon>
        <taxon>Viridiplantae</taxon>
        <taxon>Streptophyta</taxon>
        <taxon>Embryophyta</taxon>
        <taxon>Tracheophyta</taxon>
        <taxon>Spermatophyta</taxon>
        <taxon>Magnoliopsida</taxon>
        <taxon>eudicotyledons</taxon>
        <taxon>Gunneridae</taxon>
        <taxon>Pentapetalae</taxon>
        <taxon>rosids</taxon>
        <taxon>malvids</taxon>
        <taxon>Malvales</taxon>
        <taxon>Dipterocarpaceae</taxon>
        <taxon>Rubroshorea</taxon>
    </lineage>
</organism>
<dbReference type="EMBL" id="BPVZ01000024">
    <property type="protein sequence ID" value="GKV05722.1"/>
    <property type="molecule type" value="Genomic_DNA"/>
</dbReference>
<dbReference type="AlphaFoldDB" id="A0AAV5IV39"/>
<evidence type="ECO:0000313" key="2">
    <source>
        <dbReference type="Proteomes" id="UP001054252"/>
    </source>
</evidence>
<keyword evidence="2" id="KW-1185">Reference proteome</keyword>
<dbReference type="Proteomes" id="UP001054252">
    <property type="component" value="Unassembled WGS sequence"/>
</dbReference>
<protein>
    <submittedName>
        <fullName evidence="1">Uncharacterized protein</fullName>
    </submittedName>
</protein>
<reference evidence="1 2" key="1">
    <citation type="journal article" date="2021" name="Commun. Biol.">
        <title>The genome of Shorea leprosula (Dipterocarpaceae) highlights the ecological relevance of drought in aseasonal tropical rainforests.</title>
        <authorList>
            <person name="Ng K.K.S."/>
            <person name="Kobayashi M.J."/>
            <person name="Fawcett J.A."/>
            <person name="Hatakeyama M."/>
            <person name="Paape T."/>
            <person name="Ng C.H."/>
            <person name="Ang C.C."/>
            <person name="Tnah L.H."/>
            <person name="Lee C.T."/>
            <person name="Nishiyama T."/>
            <person name="Sese J."/>
            <person name="O'Brien M.J."/>
            <person name="Copetti D."/>
            <person name="Mohd Noor M.I."/>
            <person name="Ong R.C."/>
            <person name="Putra M."/>
            <person name="Sireger I.Z."/>
            <person name="Indrioko S."/>
            <person name="Kosugi Y."/>
            <person name="Izuno A."/>
            <person name="Isagi Y."/>
            <person name="Lee S.L."/>
            <person name="Shimizu K.K."/>
        </authorList>
    </citation>
    <scope>NUCLEOTIDE SEQUENCE [LARGE SCALE GENOMIC DNA]</scope>
    <source>
        <strain evidence="1">214</strain>
    </source>
</reference>
<sequence>MCAGIECCPPKTMHKLVHVKSTHLPYRKHTYKHIEEEKGW</sequence>
<proteinExistence type="predicted"/>
<name>A0AAV5IV39_9ROSI</name>
<accession>A0AAV5IV39</accession>